<organism evidence="2 3">
    <name type="scientific">Meloidogyne hapla</name>
    <name type="common">Root-knot nematode worm</name>
    <dbReference type="NCBI Taxonomy" id="6305"/>
    <lineage>
        <taxon>Eukaryota</taxon>
        <taxon>Metazoa</taxon>
        <taxon>Ecdysozoa</taxon>
        <taxon>Nematoda</taxon>
        <taxon>Chromadorea</taxon>
        <taxon>Rhabditida</taxon>
        <taxon>Tylenchina</taxon>
        <taxon>Tylenchomorpha</taxon>
        <taxon>Tylenchoidea</taxon>
        <taxon>Meloidogynidae</taxon>
        <taxon>Meloidogyninae</taxon>
        <taxon>Meloidogyne</taxon>
    </lineage>
</organism>
<protein>
    <submittedName>
        <fullName evidence="3">Uncharacterized protein</fullName>
    </submittedName>
</protein>
<keyword evidence="1" id="KW-0812">Transmembrane</keyword>
<evidence type="ECO:0000313" key="3">
    <source>
        <dbReference type="WBParaSite" id="MhA1_Contig1031.frz3.gene7"/>
    </source>
</evidence>
<accession>A0A1I8AYD5</accession>
<keyword evidence="1" id="KW-0472">Membrane</keyword>
<dbReference type="AlphaFoldDB" id="A0A1I8AYD5"/>
<dbReference type="WBParaSite" id="MhA1_Contig1031.frz3.gene7">
    <property type="protein sequence ID" value="MhA1_Contig1031.frz3.gene7"/>
    <property type="gene ID" value="MhA1_Contig1031.frz3.gene7"/>
</dbReference>
<name>A0A1I8AYD5_MELHA</name>
<feature type="transmembrane region" description="Helical" evidence="1">
    <location>
        <begin position="75"/>
        <end position="96"/>
    </location>
</feature>
<reference evidence="3" key="1">
    <citation type="submission" date="2016-11" db="UniProtKB">
        <authorList>
            <consortium name="WormBaseParasite"/>
        </authorList>
    </citation>
    <scope>IDENTIFICATION</scope>
</reference>
<sequence>MKNIPSNFYWVLAENCFCPVADNLCYRPEMYSKPLMCAHSTIKDFPKWLENPIMVNNSTVDHNNSSNYGHQSHTFIYVLLFAIIALQLFSWFIYGLERFLFVLRGKQLKRQREERVFAPDRRAYCRKARRPITTKDIGPPQPLICRVTQEKVEVHELGEKEVDEMEFKENVLKENIKEEKKELKETKF</sequence>
<evidence type="ECO:0000256" key="1">
    <source>
        <dbReference type="SAM" id="Phobius"/>
    </source>
</evidence>
<evidence type="ECO:0000313" key="2">
    <source>
        <dbReference type="Proteomes" id="UP000095281"/>
    </source>
</evidence>
<dbReference type="Proteomes" id="UP000095281">
    <property type="component" value="Unplaced"/>
</dbReference>
<keyword evidence="1" id="KW-1133">Transmembrane helix</keyword>
<keyword evidence="2" id="KW-1185">Reference proteome</keyword>
<proteinExistence type="predicted"/>